<dbReference type="EMBL" id="VFML01000001">
    <property type="protein sequence ID" value="TQJ03260.1"/>
    <property type="molecule type" value="Genomic_DNA"/>
</dbReference>
<evidence type="ECO:0000313" key="1">
    <source>
        <dbReference type="EMBL" id="TQJ03260.1"/>
    </source>
</evidence>
<reference evidence="1 2" key="1">
    <citation type="submission" date="2019-06" db="EMBL/GenBank/DDBJ databases">
        <title>Sequencing the genomes of 1000 actinobacteria strains.</title>
        <authorList>
            <person name="Klenk H.-P."/>
        </authorList>
    </citation>
    <scope>NUCLEOTIDE SEQUENCE [LARGE SCALE GENOMIC DNA]</scope>
    <source>
        <strain evidence="1 2">DSM 45679</strain>
    </source>
</reference>
<keyword evidence="2" id="KW-1185">Reference proteome</keyword>
<comment type="caution">
    <text evidence="1">The sequence shown here is derived from an EMBL/GenBank/DDBJ whole genome shotgun (WGS) entry which is preliminary data.</text>
</comment>
<dbReference type="RefSeq" id="WP_141998854.1">
    <property type="nucleotide sequence ID" value="NZ_VFML01000001.1"/>
</dbReference>
<evidence type="ECO:0000313" key="2">
    <source>
        <dbReference type="Proteomes" id="UP000320876"/>
    </source>
</evidence>
<gene>
    <name evidence="1" type="ORF">FB471_3015</name>
</gene>
<dbReference type="AlphaFoldDB" id="A0A542DJK4"/>
<dbReference type="Proteomes" id="UP000320876">
    <property type="component" value="Unassembled WGS sequence"/>
</dbReference>
<dbReference type="OrthoDB" id="3698580at2"/>
<organism evidence="1 2">
    <name type="scientific">Amycolatopsis cihanbeyliensis</name>
    <dbReference type="NCBI Taxonomy" id="1128664"/>
    <lineage>
        <taxon>Bacteria</taxon>
        <taxon>Bacillati</taxon>
        <taxon>Actinomycetota</taxon>
        <taxon>Actinomycetes</taxon>
        <taxon>Pseudonocardiales</taxon>
        <taxon>Pseudonocardiaceae</taxon>
        <taxon>Amycolatopsis</taxon>
    </lineage>
</organism>
<sequence>MKNTQVIHVTAKRSWWNGKVTALCGQTAEAGDYETDTWRLFGFRSGKPCPACQRIKRGGGRR</sequence>
<proteinExistence type="predicted"/>
<accession>A0A542DJK4</accession>
<name>A0A542DJK4_AMYCI</name>
<protein>
    <submittedName>
        <fullName evidence="1">Uncharacterized protein</fullName>
    </submittedName>
</protein>